<proteinExistence type="predicted"/>
<keyword evidence="4" id="KW-1185">Reference proteome</keyword>
<keyword evidence="1" id="KW-0812">Transmembrane</keyword>
<sequence>MAGRRAAYLLFLAASFLYYVFYTWYVSWMLFLLALLLPFLSIGLTLLLTRGCRAVMACDVTQAEREEGFDLRFRVTVKTGAVPAVRIRLRAENLFSGEARNYKVLIKPGKMKSLHMEGRLCGVVRCSAVRVRRMDLLGIFWLPMPPVKAVEVLLLPEKIPFAGELRLPAPAPEPAGASSGGSGRGEWLDVRGYREGDPLREIHWKLSARTGKLVVREYEGEQSDILHAVLAWQGTAEALDRALGRLLGVAEAAERDGIRLHIFWTSQGRAQRFRNREEMDAALWQALGHTPEQAEQWMEKGPEESMAGSGRVIRITPEAVLPAGITQPGEVSR</sequence>
<dbReference type="PANTHER" id="PTHR34351">
    <property type="entry name" value="SLR1927 PROTEIN-RELATED"/>
    <property type="match status" value="1"/>
</dbReference>
<dbReference type="InterPro" id="IPR002881">
    <property type="entry name" value="DUF58"/>
</dbReference>
<feature type="transmembrane region" description="Helical" evidence="1">
    <location>
        <begin position="7"/>
        <end position="25"/>
    </location>
</feature>
<keyword evidence="1" id="KW-0472">Membrane</keyword>
<gene>
    <name evidence="3" type="ORF">H8693_07195</name>
</gene>
<keyword evidence="1" id="KW-1133">Transmembrane helix</keyword>
<comment type="caution">
    <text evidence="3">The sequence shown here is derived from an EMBL/GenBank/DDBJ whole genome shotgun (WGS) entry which is preliminary data.</text>
</comment>
<evidence type="ECO:0000313" key="3">
    <source>
        <dbReference type="EMBL" id="MBC8538719.1"/>
    </source>
</evidence>
<evidence type="ECO:0000259" key="2">
    <source>
        <dbReference type="Pfam" id="PF01882"/>
    </source>
</evidence>
<reference evidence="3" key="1">
    <citation type="submission" date="2020-08" db="EMBL/GenBank/DDBJ databases">
        <title>Genome public.</title>
        <authorList>
            <person name="Liu C."/>
            <person name="Sun Q."/>
        </authorList>
    </citation>
    <scope>NUCLEOTIDE SEQUENCE</scope>
    <source>
        <strain evidence="3">NSJ-63</strain>
    </source>
</reference>
<dbReference type="Pfam" id="PF01882">
    <property type="entry name" value="DUF58"/>
    <property type="match status" value="1"/>
</dbReference>
<accession>A0A926DJ57</accession>
<name>A0A926DJ57_9FIRM</name>
<dbReference type="RefSeq" id="WP_249280425.1">
    <property type="nucleotide sequence ID" value="NZ_JACRSS010000003.1"/>
</dbReference>
<evidence type="ECO:0000313" key="4">
    <source>
        <dbReference type="Proteomes" id="UP000617951"/>
    </source>
</evidence>
<dbReference type="Proteomes" id="UP000617951">
    <property type="component" value="Unassembled WGS sequence"/>
</dbReference>
<dbReference type="EMBL" id="JACRSS010000003">
    <property type="protein sequence ID" value="MBC8538719.1"/>
    <property type="molecule type" value="Genomic_DNA"/>
</dbReference>
<dbReference type="AlphaFoldDB" id="A0A926DJ57"/>
<evidence type="ECO:0000256" key="1">
    <source>
        <dbReference type="SAM" id="Phobius"/>
    </source>
</evidence>
<protein>
    <submittedName>
        <fullName evidence="3">DUF58 domain-containing protein</fullName>
    </submittedName>
</protein>
<organism evidence="3 4">
    <name type="scientific">Guopingia tenuis</name>
    <dbReference type="NCBI Taxonomy" id="2763656"/>
    <lineage>
        <taxon>Bacteria</taxon>
        <taxon>Bacillati</taxon>
        <taxon>Bacillota</taxon>
        <taxon>Clostridia</taxon>
        <taxon>Christensenellales</taxon>
        <taxon>Christensenellaceae</taxon>
        <taxon>Guopingia</taxon>
    </lineage>
</organism>
<feature type="domain" description="DUF58" evidence="2">
    <location>
        <begin position="189"/>
        <end position="223"/>
    </location>
</feature>
<feature type="transmembrane region" description="Helical" evidence="1">
    <location>
        <begin position="31"/>
        <end position="49"/>
    </location>
</feature>